<evidence type="ECO:0000256" key="1">
    <source>
        <dbReference type="ARBA" id="ARBA00010928"/>
    </source>
</evidence>
<dbReference type="EMBL" id="CP139368">
    <property type="protein sequence ID" value="WPR89430.1"/>
    <property type="molecule type" value="Genomic_DNA"/>
</dbReference>
<feature type="domain" description="Gfo/Idh/MocA-like oxidoreductase C-terminal" evidence="3">
    <location>
        <begin position="144"/>
        <end position="432"/>
    </location>
</feature>
<proteinExistence type="inferred from homology"/>
<dbReference type="Gene3D" id="3.40.50.720">
    <property type="entry name" value="NAD(P)-binding Rossmann-like Domain"/>
    <property type="match status" value="1"/>
</dbReference>
<evidence type="ECO:0000259" key="3">
    <source>
        <dbReference type="Pfam" id="PF02894"/>
    </source>
</evidence>
<dbReference type="SUPFAM" id="SSF51735">
    <property type="entry name" value="NAD(P)-binding Rossmann-fold domains"/>
    <property type="match status" value="1"/>
</dbReference>
<dbReference type="SUPFAM" id="SSF55347">
    <property type="entry name" value="Glyceraldehyde-3-phosphate dehydrogenase-like, C-terminal domain"/>
    <property type="match status" value="1"/>
</dbReference>
<evidence type="ECO:0000259" key="2">
    <source>
        <dbReference type="Pfam" id="PF01408"/>
    </source>
</evidence>
<dbReference type="InterPro" id="IPR004104">
    <property type="entry name" value="Gfo/Idh/MocA-like_OxRdtase_C"/>
</dbReference>
<keyword evidence="5" id="KW-1185">Reference proteome</keyword>
<comment type="similarity">
    <text evidence="1">Belongs to the Gfo/Idh/MocA family.</text>
</comment>
<dbReference type="PANTHER" id="PTHR43377">
    <property type="entry name" value="BILIVERDIN REDUCTASE A"/>
    <property type="match status" value="1"/>
</dbReference>
<dbReference type="Pfam" id="PF02894">
    <property type="entry name" value="GFO_IDH_MocA_C"/>
    <property type="match status" value="1"/>
</dbReference>
<evidence type="ECO:0000313" key="4">
    <source>
        <dbReference type="EMBL" id="WPR89430.1"/>
    </source>
</evidence>
<gene>
    <name evidence="4" type="ORF">SM116_16985</name>
</gene>
<reference evidence="4 5" key="1">
    <citation type="submission" date="2023-11" db="EMBL/GenBank/DDBJ databases">
        <title>Genome sequence of Microbacterium rhizosphaerae KACC 19337.</title>
        <authorList>
            <person name="Choi H."/>
            <person name="Kim S."/>
            <person name="Kim Y."/>
            <person name="Kwon S.-W."/>
            <person name="Heo J."/>
        </authorList>
    </citation>
    <scope>NUCLEOTIDE SEQUENCE [LARGE SCALE GENOMIC DNA]</scope>
    <source>
        <strain evidence="4 5">KACC 19337</strain>
    </source>
</reference>
<feature type="domain" description="Gfo/Idh/MocA-like oxidoreductase N-terminal" evidence="2">
    <location>
        <begin position="5"/>
        <end position="131"/>
    </location>
</feature>
<dbReference type="InterPro" id="IPR000683">
    <property type="entry name" value="Gfo/Idh/MocA-like_OxRdtase_N"/>
</dbReference>
<dbReference type="PANTHER" id="PTHR43377:SF2">
    <property type="entry name" value="BINDING ROSSMANN FOLD OXIDOREDUCTASE, PUTATIVE (AFU_ORTHOLOGUE AFUA_4G00560)-RELATED"/>
    <property type="match status" value="1"/>
</dbReference>
<dbReference type="RefSeq" id="WP_320942146.1">
    <property type="nucleotide sequence ID" value="NZ_BAABEU010000001.1"/>
</dbReference>
<sequence length="456" mass="49204">MTNRLRYALIGTGSRAQMYLDAIAGPHAERAELVAVGDTNPGRVEWSVQQHPALGTPLRFEPDDLADIVRTQAIDRVIVTTPDLTHADYIVTALSAGADVVVEKPLTTTEEGVRRIAEAVERTGRSVRVTFNYRYSPRNSALRRVIASGEIGDVTSVHFEWVLDTAHGADYFRRWHRDKANSGGLLIHKASHHFDLVNWWIADSPTRVFASGGLRFYGAENAATRGLSARPERGTTDSPLRDAFSLDLRQDAALRGLYLEQEGFDGYLRDRDVFDPGITIEDNLSLVVDYASGATMSYSLNAHSPWEGYTVAVNGTRGRAELVVVERGAVLLDEAGRAVVDPSARPEGVADDEARPVGERLLVQRHFASAVEAEIPVADGGHGGGDAQLLRDVFVGSDHDPLHRAAGWEDGVRSVVVGLAGNRSLATGLPVHVADLDLGSAAAATASPARALELSQ</sequence>
<evidence type="ECO:0000313" key="5">
    <source>
        <dbReference type="Proteomes" id="UP001323798"/>
    </source>
</evidence>
<dbReference type="InterPro" id="IPR051450">
    <property type="entry name" value="Gfo/Idh/MocA_Oxidoreductases"/>
</dbReference>
<protein>
    <submittedName>
        <fullName evidence="4">Gfo/Idh/MocA family oxidoreductase</fullName>
    </submittedName>
</protein>
<accession>A0ABZ0SLS3</accession>
<name>A0ABZ0SLS3_9MICO</name>
<dbReference type="Proteomes" id="UP001323798">
    <property type="component" value="Chromosome"/>
</dbReference>
<dbReference type="InterPro" id="IPR036291">
    <property type="entry name" value="NAD(P)-bd_dom_sf"/>
</dbReference>
<dbReference type="Gene3D" id="3.30.360.10">
    <property type="entry name" value="Dihydrodipicolinate Reductase, domain 2"/>
    <property type="match status" value="1"/>
</dbReference>
<dbReference type="Pfam" id="PF01408">
    <property type="entry name" value="GFO_IDH_MocA"/>
    <property type="match status" value="1"/>
</dbReference>
<organism evidence="4 5">
    <name type="scientific">Microbacterium rhizosphaerae</name>
    <dbReference type="NCBI Taxonomy" id="1678237"/>
    <lineage>
        <taxon>Bacteria</taxon>
        <taxon>Bacillati</taxon>
        <taxon>Actinomycetota</taxon>
        <taxon>Actinomycetes</taxon>
        <taxon>Micrococcales</taxon>
        <taxon>Microbacteriaceae</taxon>
        <taxon>Microbacterium</taxon>
    </lineage>
</organism>